<gene>
    <name evidence="11" type="primary">KNAG0L00910</name>
    <name evidence="11" type="ordered locus">KNAG_0L00910</name>
</gene>
<reference evidence="12" key="2">
    <citation type="submission" date="2012-08" db="EMBL/GenBank/DDBJ databases">
        <title>Genome sequence of Kazachstania naganishii.</title>
        <authorList>
            <person name="Gordon J.L."/>
            <person name="Armisen D."/>
            <person name="Proux-Wera E."/>
            <person name="OhEigeartaigh S.S."/>
            <person name="Byrne K.P."/>
            <person name="Wolfe K.H."/>
        </authorList>
    </citation>
    <scope>NUCLEOTIDE SEQUENCE [LARGE SCALE GENOMIC DNA]</scope>
    <source>
        <strain evidence="12">ATCC MYA-139 / BCRC 22969 / CBS 8797 / CCRC 22969 / KCTC 17520 / NBRC 10181 / NCYC 3082</strain>
    </source>
</reference>
<keyword evidence="12" id="KW-1185">Reference proteome</keyword>
<evidence type="ECO:0000256" key="8">
    <source>
        <dbReference type="SAM" id="Phobius"/>
    </source>
</evidence>
<dbReference type="KEGG" id="kng:KNAG_0L00910"/>
<feature type="chain" id="PRO_5003796539" description="WSC domain-containing protein" evidence="9">
    <location>
        <begin position="25"/>
        <end position="355"/>
    </location>
</feature>
<dbReference type="Pfam" id="PF01822">
    <property type="entry name" value="WSC"/>
    <property type="match status" value="1"/>
</dbReference>
<dbReference type="GO" id="GO:0009408">
    <property type="term" value="P:response to heat"/>
    <property type="evidence" value="ECO:0007669"/>
    <property type="project" value="EnsemblFungi"/>
</dbReference>
<dbReference type="GO" id="GO:0007266">
    <property type="term" value="P:Rho protein signal transduction"/>
    <property type="evidence" value="ECO:0007669"/>
    <property type="project" value="EnsemblFungi"/>
</dbReference>
<dbReference type="PANTHER" id="PTHR24269:SF16">
    <property type="entry name" value="PROTEIN SLG1"/>
    <property type="match status" value="1"/>
</dbReference>
<dbReference type="GO" id="GO:0000425">
    <property type="term" value="P:pexophagy"/>
    <property type="evidence" value="ECO:0007669"/>
    <property type="project" value="EnsemblFungi"/>
</dbReference>
<evidence type="ECO:0000256" key="3">
    <source>
        <dbReference type="ARBA" id="ARBA00022729"/>
    </source>
</evidence>
<dbReference type="EMBL" id="HE978325">
    <property type="protein sequence ID" value="CCK72712.1"/>
    <property type="molecule type" value="Genomic_DNA"/>
</dbReference>
<dbReference type="GO" id="GO:0030036">
    <property type="term" value="P:actin cytoskeleton organization"/>
    <property type="evidence" value="ECO:0007669"/>
    <property type="project" value="EnsemblFungi"/>
</dbReference>
<dbReference type="AlphaFoldDB" id="J7S3M5"/>
<sequence>MLGMRFGWASAVPLLLVCAQRCMAYSLINCYAELPSGFTKDNTNEYQSSGLCSASCTARGAQYFALSNHQDCYCGGVSPVAAGVATANTCDAYCFGYRQEMCGGETSFSVYTMGDVAVTPSASADALALSTSPTSSARASALALSTSPTSTSTASSASTPSTTQQTTPSSSFVVSASASTPPTTIVYSTALHTEGGSTVIITNTVTTSTLATPTGDSSDTTDAPQRKSHKANVGAIVGGVVGGVCGAIAVGVAVLLGLRHYNMKREEEKMELEYQEAIKPVEYTPIDIPSSSSHSLSFEHTDPKNAHPPVPPPAAARDANPFDDSRRLSTGSVFPGDTPDAAPNKLTIVNPDEDR</sequence>
<feature type="transmembrane region" description="Helical" evidence="8">
    <location>
        <begin position="233"/>
        <end position="258"/>
    </location>
</feature>
<keyword evidence="2 8" id="KW-0812">Transmembrane</keyword>
<dbReference type="GO" id="GO:0045807">
    <property type="term" value="P:positive regulation of endocytosis"/>
    <property type="evidence" value="ECO:0007669"/>
    <property type="project" value="EnsemblFungi"/>
</dbReference>
<keyword evidence="5 8" id="KW-0472">Membrane</keyword>
<protein>
    <recommendedName>
        <fullName evidence="10">WSC domain-containing protein</fullName>
    </recommendedName>
</protein>
<dbReference type="GO" id="GO:0004888">
    <property type="term" value="F:transmembrane signaling receptor activity"/>
    <property type="evidence" value="ECO:0007669"/>
    <property type="project" value="EnsemblFungi"/>
</dbReference>
<dbReference type="GO" id="GO:0005886">
    <property type="term" value="C:plasma membrane"/>
    <property type="evidence" value="ECO:0007669"/>
    <property type="project" value="EnsemblFungi"/>
</dbReference>
<feature type="signal peptide" evidence="9">
    <location>
        <begin position="1"/>
        <end position="24"/>
    </location>
</feature>
<evidence type="ECO:0000313" key="11">
    <source>
        <dbReference type="EMBL" id="CCK72712.1"/>
    </source>
</evidence>
<evidence type="ECO:0000256" key="6">
    <source>
        <dbReference type="ARBA" id="ARBA00023180"/>
    </source>
</evidence>
<dbReference type="RefSeq" id="XP_022466957.1">
    <property type="nucleotide sequence ID" value="XM_022610686.1"/>
</dbReference>
<dbReference type="PANTHER" id="PTHR24269">
    <property type="entry name" value="KREMEN PROTEIN"/>
    <property type="match status" value="1"/>
</dbReference>
<evidence type="ECO:0000256" key="5">
    <source>
        <dbReference type="ARBA" id="ARBA00023136"/>
    </source>
</evidence>
<evidence type="ECO:0000259" key="10">
    <source>
        <dbReference type="PROSITE" id="PS51212"/>
    </source>
</evidence>
<dbReference type="HOGENOM" id="CLU_024893_1_1_1"/>
<feature type="domain" description="WSC" evidence="10">
    <location>
        <begin position="24"/>
        <end position="114"/>
    </location>
</feature>
<dbReference type="Proteomes" id="UP000006310">
    <property type="component" value="Chromosome 12"/>
</dbReference>
<dbReference type="GO" id="GO:0031505">
    <property type="term" value="P:fungal-type cell wall organization"/>
    <property type="evidence" value="ECO:0007669"/>
    <property type="project" value="EnsemblFungi"/>
</dbReference>
<dbReference type="SMART" id="SM00321">
    <property type="entry name" value="WSC"/>
    <property type="match status" value="1"/>
</dbReference>
<dbReference type="STRING" id="1071383.J7S3M5"/>
<name>J7S3M5_HUIN7</name>
<dbReference type="GO" id="GO:0006970">
    <property type="term" value="P:response to osmotic stress"/>
    <property type="evidence" value="ECO:0007669"/>
    <property type="project" value="EnsemblFungi"/>
</dbReference>
<dbReference type="GO" id="GO:0006897">
    <property type="term" value="P:endocytosis"/>
    <property type="evidence" value="ECO:0007669"/>
    <property type="project" value="EnsemblFungi"/>
</dbReference>
<evidence type="ECO:0000256" key="9">
    <source>
        <dbReference type="SAM" id="SignalP"/>
    </source>
</evidence>
<dbReference type="GO" id="GO:0005935">
    <property type="term" value="C:cellular bud neck"/>
    <property type="evidence" value="ECO:0007669"/>
    <property type="project" value="EnsemblFungi"/>
</dbReference>
<dbReference type="OMA" id="HINMKRE"/>
<dbReference type="eggNOG" id="KOG4157">
    <property type="taxonomic scope" value="Eukaryota"/>
</dbReference>
<keyword evidence="3 9" id="KW-0732">Signal</keyword>
<feature type="region of interest" description="Disordered" evidence="7">
    <location>
        <begin position="140"/>
        <end position="175"/>
    </location>
</feature>
<accession>J7S3M5</accession>
<reference evidence="11 12" key="1">
    <citation type="journal article" date="2011" name="Proc. Natl. Acad. Sci. U.S.A.">
        <title>Evolutionary erosion of yeast sex chromosomes by mating-type switching accidents.</title>
        <authorList>
            <person name="Gordon J.L."/>
            <person name="Armisen D."/>
            <person name="Proux-Wera E."/>
            <person name="Oheigeartaigh S.S."/>
            <person name="Byrne K.P."/>
            <person name="Wolfe K.H."/>
        </authorList>
    </citation>
    <scope>NUCLEOTIDE SEQUENCE [LARGE SCALE GENOMIC DNA]</scope>
    <source>
        <strain evidence="12">ATCC MYA-139 / BCRC 22969 / CBS 8797 / CCRC 22969 / KCTC 17520 / NBRC 10181 / NCYC 3082</strain>
    </source>
</reference>
<evidence type="ECO:0000256" key="7">
    <source>
        <dbReference type="SAM" id="MobiDB-lite"/>
    </source>
</evidence>
<evidence type="ECO:0000256" key="1">
    <source>
        <dbReference type="ARBA" id="ARBA00004167"/>
    </source>
</evidence>
<comment type="subcellular location">
    <subcellularLocation>
        <location evidence="1">Membrane</location>
        <topology evidence="1">Single-pass membrane protein</topology>
    </subcellularLocation>
</comment>
<dbReference type="GO" id="GO:0030010">
    <property type="term" value="P:establishment of cell polarity"/>
    <property type="evidence" value="ECO:0007669"/>
    <property type="project" value="EnsemblFungi"/>
</dbReference>
<keyword evidence="6" id="KW-0325">Glycoprotein</keyword>
<feature type="region of interest" description="Disordered" evidence="7">
    <location>
        <begin position="285"/>
        <end position="355"/>
    </location>
</feature>
<evidence type="ECO:0000313" key="12">
    <source>
        <dbReference type="Proteomes" id="UP000006310"/>
    </source>
</evidence>
<evidence type="ECO:0000256" key="2">
    <source>
        <dbReference type="ARBA" id="ARBA00022692"/>
    </source>
</evidence>
<dbReference type="GeneID" id="34528486"/>
<dbReference type="InterPro" id="IPR002889">
    <property type="entry name" value="WSC_carb-bd"/>
</dbReference>
<evidence type="ECO:0000256" key="4">
    <source>
        <dbReference type="ARBA" id="ARBA00022989"/>
    </source>
</evidence>
<keyword evidence="4 8" id="KW-1133">Transmembrane helix</keyword>
<dbReference type="OrthoDB" id="5985073at2759"/>
<organism evidence="11 12">
    <name type="scientific">Huiozyma naganishii (strain ATCC MYA-139 / BCRC 22969 / CBS 8797 / KCTC 17520 / NBRC 10181 / NCYC 3082 / Yp74L-3)</name>
    <name type="common">Yeast</name>
    <name type="synonym">Kazachstania naganishii</name>
    <dbReference type="NCBI Taxonomy" id="1071383"/>
    <lineage>
        <taxon>Eukaryota</taxon>
        <taxon>Fungi</taxon>
        <taxon>Dikarya</taxon>
        <taxon>Ascomycota</taxon>
        <taxon>Saccharomycotina</taxon>
        <taxon>Saccharomycetes</taxon>
        <taxon>Saccharomycetales</taxon>
        <taxon>Saccharomycetaceae</taxon>
        <taxon>Huiozyma</taxon>
    </lineage>
</organism>
<proteinExistence type="predicted"/>
<dbReference type="InterPro" id="IPR051836">
    <property type="entry name" value="Kremen_rcpt"/>
</dbReference>
<dbReference type="PROSITE" id="PS51212">
    <property type="entry name" value="WSC"/>
    <property type="match status" value="1"/>
</dbReference>